<keyword evidence="3" id="KW-0238">DNA-binding</keyword>
<gene>
    <name evidence="7" type="ORF">JFN90_10500</name>
</gene>
<feature type="domain" description="Resolvase/invertase-type recombinase catalytic" evidence="6">
    <location>
        <begin position="4"/>
        <end position="137"/>
    </location>
</feature>
<comment type="similarity">
    <text evidence="1">Belongs to the site-specific recombinase resolvase family.</text>
</comment>
<dbReference type="InterPro" id="IPR050639">
    <property type="entry name" value="SSR_resolvase"/>
</dbReference>
<accession>A0ABS0YRK5</accession>
<dbReference type="CDD" id="cd03768">
    <property type="entry name" value="SR_ResInv"/>
    <property type="match status" value="1"/>
</dbReference>
<dbReference type="SUPFAM" id="SSF53041">
    <property type="entry name" value="Resolvase-like"/>
    <property type="match status" value="1"/>
</dbReference>
<dbReference type="RefSeq" id="WP_199395071.1">
    <property type="nucleotide sequence ID" value="NZ_JAEMHK010000007.1"/>
</dbReference>
<dbReference type="SMART" id="SM00857">
    <property type="entry name" value="Resolvase"/>
    <property type="match status" value="1"/>
</dbReference>
<dbReference type="PROSITE" id="PS00398">
    <property type="entry name" value="RECOMBINASES_2"/>
    <property type="match status" value="1"/>
</dbReference>
<evidence type="ECO:0000256" key="3">
    <source>
        <dbReference type="ARBA" id="ARBA00023125"/>
    </source>
</evidence>
<organism evidence="7 8">
    <name type="scientific">Geomonas propionica</name>
    <dbReference type="NCBI Taxonomy" id="2798582"/>
    <lineage>
        <taxon>Bacteria</taxon>
        <taxon>Pseudomonadati</taxon>
        <taxon>Thermodesulfobacteriota</taxon>
        <taxon>Desulfuromonadia</taxon>
        <taxon>Geobacterales</taxon>
        <taxon>Geobacteraceae</taxon>
        <taxon>Geomonas</taxon>
    </lineage>
</organism>
<evidence type="ECO:0000256" key="5">
    <source>
        <dbReference type="PROSITE-ProRule" id="PRU10137"/>
    </source>
</evidence>
<dbReference type="PANTHER" id="PTHR30461">
    <property type="entry name" value="DNA-INVERTASE FROM LAMBDOID PROPHAGE"/>
    <property type="match status" value="1"/>
</dbReference>
<evidence type="ECO:0000256" key="4">
    <source>
        <dbReference type="ARBA" id="ARBA00023172"/>
    </source>
</evidence>
<dbReference type="InterPro" id="IPR006119">
    <property type="entry name" value="Resolv_N"/>
</dbReference>
<reference evidence="7 8" key="1">
    <citation type="submission" date="2020-12" db="EMBL/GenBank/DDBJ databases">
        <title>Geomonas sp. Red259, isolated from paddy soil.</title>
        <authorList>
            <person name="Xu Z."/>
            <person name="Zhang Z."/>
            <person name="Masuda Y."/>
            <person name="Itoh H."/>
            <person name="Senoo K."/>
        </authorList>
    </citation>
    <scope>NUCLEOTIDE SEQUENCE [LARGE SCALE GENOMIC DNA]</scope>
    <source>
        <strain evidence="7 8">Red259</strain>
    </source>
</reference>
<keyword evidence="4" id="KW-0233">DNA recombination</keyword>
<evidence type="ECO:0000313" key="8">
    <source>
        <dbReference type="Proteomes" id="UP000641025"/>
    </source>
</evidence>
<dbReference type="Gene3D" id="1.10.10.60">
    <property type="entry name" value="Homeodomain-like"/>
    <property type="match status" value="1"/>
</dbReference>
<dbReference type="Proteomes" id="UP000641025">
    <property type="component" value="Unassembled WGS sequence"/>
</dbReference>
<feature type="active site" description="O-(5'-phospho-DNA)-serine intermediate" evidence="5">
    <location>
        <position position="12"/>
    </location>
</feature>
<dbReference type="PROSITE" id="PS00397">
    <property type="entry name" value="RECOMBINASES_1"/>
    <property type="match status" value="1"/>
</dbReference>
<dbReference type="InterPro" id="IPR006120">
    <property type="entry name" value="Resolvase_HTH_dom"/>
</dbReference>
<comment type="caution">
    <text evidence="7">The sequence shown here is derived from an EMBL/GenBank/DDBJ whole genome shotgun (WGS) entry which is preliminary data.</text>
</comment>
<dbReference type="EMBL" id="JAEMHK010000007">
    <property type="protein sequence ID" value="MBJ6800563.1"/>
    <property type="molecule type" value="Genomic_DNA"/>
</dbReference>
<dbReference type="InterPro" id="IPR009057">
    <property type="entry name" value="Homeodomain-like_sf"/>
</dbReference>
<dbReference type="Gene3D" id="3.40.50.1390">
    <property type="entry name" value="Resolvase, N-terminal catalytic domain"/>
    <property type="match status" value="1"/>
</dbReference>
<dbReference type="CDD" id="cd00569">
    <property type="entry name" value="HTH_Hin_like"/>
    <property type="match status" value="1"/>
</dbReference>
<name>A0ABS0YRK5_9BACT</name>
<proteinExistence type="inferred from homology"/>
<evidence type="ECO:0000256" key="2">
    <source>
        <dbReference type="ARBA" id="ARBA00022908"/>
    </source>
</evidence>
<sequence>MSGQHIGYIRVSSVMQNTDRQLEGVKTDITFEDKVSGKDTNRPQLAAMMLHARKGDTVVVHSMDRLARNLDDLRGIVKELTAKGVVVQFQKEGLTFTGDDSPMANLLLSMLGAVAEFERSLIRERQKEGVQIAKANGAYKGRKQEMTAERIAEIKLRVANGESKAKVAKDMSISRDTLYRYLAA</sequence>
<dbReference type="SUPFAM" id="SSF46689">
    <property type="entry name" value="Homeodomain-like"/>
    <property type="match status" value="1"/>
</dbReference>
<dbReference type="Pfam" id="PF00239">
    <property type="entry name" value="Resolvase"/>
    <property type="match status" value="1"/>
</dbReference>
<dbReference type="InterPro" id="IPR006118">
    <property type="entry name" value="Recombinase_CS"/>
</dbReference>
<protein>
    <submittedName>
        <fullName evidence="7">Recombinase family protein</fullName>
    </submittedName>
</protein>
<evidence type="ECO:0000256" key="1">
    <source>
        <dbReference type="ARBA" id="ARBA00009913"/>
    </source>
</evidence>
<dbReference type="InterPro" id="IPR036162">
    <property type="entry name" value="Resolvase-like_N_sf"/>
</dbReference>
<dbReference type="PROSITE" id="PS51736">
    <property type="entry name" value="RECOMBINASES_3"/>
    <property type="match status" value="1"/>
</dbReference>
<dbReference type="PANTHER" id="PTHR30461:SF26">
    <property type="entry name" value="RESOLVASE HOMOLOG YNEB"/>
    <property type="match status" value="1"/>
</dbReference>
<dbReference type="Pfam" id="PF02796">
    <property type="entry name" value="HTH_7"/>
    <property type="match status" value="1"/>
</dbReference>
<keyword evidence="2" id="KW-0229">DNA integration</keyword>
<keyword evidence="8" id="KW-1185">Reference proteome</keyword>
<evidence type="ECO:0000313" key="7">
    <source>
        <dbReference type="EMBL" id="MBJ6800563.1"/>
    </source>
</evidence>
<evidence type="ECO:0000259" key="6">
    <source>
        <dbReference type="PROSITE" id="PS51736"/>
    </source>
</evidence>